<keyword evidence="3" id="KW-1185">Reference proteome</keyword>
<dbReference type="Pfam" id="PF13223">
    <property type="entry name" value="DUF4031"/>
    <property type="match status" value="1"/>
</dbReference>
<dbReference type="EMBL" id="BOOI01000108">
    <property type="protein sequence ID" value="GIH89134.1"/>
    <property type="molecule type" value="Genomic_DNA"/>
</dbReference>
<sequence>MTVYVDDWRQRAKVGSINAKWSHLVAGDQDELHAFATRLGLHRSWYQGGRRPHYDVTDSMRTRAIALGAVAISWRDLPRLRREGAIQ</sequence>
<dbReference type="RefSeq" id="WP_189244127.1">
    <property type="nucleotide sequence ID" value="NZ_BMQP01000082.1"/>
</dbReference>
<dbReference type="InterPro" id="IPR025109">
    <property type="entry name" value="DUF4031"/>
</dbReference>
<accession>A0A8J3WGB5</accession>
<evidence type="ECO:0000259" key="1">
    <source>
        <dbReference type="Pfam" id="PF13223"/>
    </source>
</evidence>
<protein>
    <recommendedName>
        <fullName evidence="1">DUF4031 domain-containing protein</fullName>
    </recommendedName>
</protein>
<feature type="domain" description="DUF4031" evidence="1">
    <location>
        <begin position="3"/>
        <end position="81"/>
    </location>
</feature>
<reference evidence="2" key="1">
    <citation type="submission" date="2021-01" db="EMBL/GenBank/DDBJ databases">
        <title>Whole genome shotgun sequence of Planobispora rosea NBRC 15558.</title>
        <authorList>
            <person name="Komaki H."/>
            <person name="Tamura T."/>
        </authorList>
    </citation>
    <scope>NUCLEOTIDE SEQUENCE</scope>
    <source>
        <strain evidence="2">NBRC 15558</strain>
    </source>
</reference>
<evidence type="ECO:0000313" key="2">
    <source>
        <dbReference type="EMBL" id="GIH89134.1"/>
    </source>
</evidence>
<dbReference type="Proteomes" id="UP000655044">
    <property type="component" value="Unassembled WGS sequence"/>
</dbReference>
<dbReference type="AlphaFoldDB" id="A0A8J3WGB5"/>
<name>A0A8J3WGB5_PLARO</name>
<organism evidence="2 3">
    <name type="scientific">Planobispora rosea</name>
    <dbReference type="NCBI Taxonomy" id="35762"/>
    <lineage>
        <taxon>Bacteria</taxon>
        <taxon>Bacillati</taxon>
        <taxon>Actinomycetota</taxon>
        <taxon>Actinomycetes</taxon>
        <taxon>Streptosporangiales</taxon>
        <taxon>Streptosporangiaceae</taxon>
        <taxon>Planobispora</taxon>
    </lineage>
</organism>
<proteinExistence type="predicted"/>
<gene>
    <name evidence="2" type="ORF">Pro02_75420</name>
</gene>
<comment type="caution">
    <text evidence="2">The sequence shown here is derived from an EMBL/GenBank/DDBJ whole genome shotgun (WGS) entry which is preliminary data.</text>
</comment>
<evidence type="ECO:0000313" key="3">
    <source>
        <dbReference type="Proteomes" id="UP000655044"/>
    </source>
</evidence>